<dbReference type="EMBL" id="JACDUO010000001">
    <property type="protein sequence ID" value="MBA2864286.1"/>
    <property type="molecule type" value="Genomic_DNA"/>
</dbReference>
<feature type="domain" description="Mechanosensitive ion channel MscS C-terminal" evidence="9">
    <location>
        <begin position="252"/>
        <end position="334"/>
    </location>
</feature>
<evidence type="ECO:0000259" key="8">
    <source>
        <dbReference type="Pfam" id="PF00924"/>
    </source>
</evidence>
<dbReference type="SUPFAM" id="SSF82861">
    <property type="entry name" value="Mechanosensitive channel protein MscS (YggB), transmembrane region"/>
    <property type="match status" value="1"/>
</dbReference>
<dbReference type="Gene3D" id="1.10.287.1260">
    <property type="match status" value="1"/>
</dbReference>
<dbReference type="GeneID" id="36101545"/>
<dbReference type="Proteomes" id="UP000239462">
    <property type="component" value="Chromosome"/>
</dbReference>
<dbReference type="Proteomes" id="UP000567099">
    <property type="component" value="Unassembled WGS sequence"/>
</dbReference>
<dbReference type="Pfam" id="PF21082">
    <property type="entry name" value="MS_channel_3rd"/>
    <property type="match status" value="1"/>
</dbReference>
<dbReference type="PROSITE" id="PS01246">
    <property type="entry name" value="UPF0003"/>
    <property type="match status" value="1"/>
</dbReference>
<dbReference type="EMBL" id="CP026606">
    <property type="protein sequence ID" value="AVB75869.1"/>
    <property type="molecule type" value="Genomic_DNA"/>
</dbReference>
<dbReference type="Gene3D" id="2.30.30.60">
    <property type="match status" value="1"/>
</dbReference>
<feature type="transmembrane region" description="Helical" evidence="7">
    <location>
        <begin position="136"/>
        <end position="156"/>
    </location>
</feature>
<dbReference type="Pfam" id="PF00924">
    <property type="entry name" value="MS_channel_2nd"/>
    <property type="match status" value="1"/>
</dbReference>
<evidence type="ECO:0000313" key="10">
    <source>
        <dbReference type="EMBL" id="AVB75869.1"/>
    </source>
</evidence>
<sequence length="360" mass="41172">MIPELLEYLQNSFFYGLSYYSGLKLILVVVIGLFVSYFIEKRVKKISETTKQTWILNEETAGLISTFVLAIFVVLALNVIESFVTYQLFGFDLKILTYSLLIIYFTYRISNRSKRYLLLKGSQEGKFAEYRLKATVFHYSAMIIAFGIVFQMLGLTSKLGTLLVAGGITGIILGFASQTVVANFISGIFLYFDKPLKIGDSVQIGTNSGIVNDIKMMSTRIRTWDGVLVRIPNEKVFNSEIVNNKKYPARRVDIVVGIAYKEDAQRAMDIISKILENMTYVLVEPEFQIFVNDLGNSSVDISVKAWTPSEKWYEVKMELVKNIKKEFDKEKVEIPFPQRTVWFPQDLKIKIEKETGEKSE</sequence>
<evidence type="ECO:0000256" key="1">
    <source>
        <dbReference type="ARBA" id="ARBA00004651"/>
    </source>
</evidence>
<dbReference type="SUPFAM" id="SSF50182">
    <property type="entry name" value="Sm-like ribonucleoproteins"/>
    <property type="match status" value="1"/>
</dbReference>
<dbReference type="GO" id="GO:0008381">
    <property type="term" value="F:mechanosensitive monoatomic ion channel activity"/>
    <property type="evidence" value="ECO:0007669"/>
    <property type="project" value="InterPro"/>
</dbReference>
<dbReference type="InterPro" id="IPR045275">
    <property type="entry name" value="MscS_archaea/bacteria_type"/>
</dbReference>
<name>A0A2L1C971_METMI</name>
<dbReference type="InterPro" id="IPR006686">
    <property type="entry name" value="MscS_channel_CS"/>
</dbReference>
<dbReference type="InterPro" id="IPR011066">
    <property type="entry name" value="MscS_channel_C_sf"/>
</dbReference>
<evidence type="ECO:0000256" key="4">
    <source>
        <dbReference type="ARBA" id="ARBA00022692"/>
    </source>
</evidence>
<evidence type="ECO:0000313" key="11">
    <source>
        <dbReference type="EMBL" id="MBA2864286.1"/>
    </source>
</evidence>
<dbReference type="InterPro" id="IPR011014">
    <property type="entry name" value="MscS_channel_TM-2"/>
</dbReference>
<feature type="transmembrane region" description="Helical" evidence="7">
    <location>
        <begin position="162"/>
        <end position="192"/>
    </location>
</feature>
<dbReference type="InterPro" id="IPR049278">
    <property type="entry name" value="MS_channel_C"/>
</dbReference>
<evidence type="ECO:0000256" key="5">
    <source>
        <dbReference type="ARBA" id="ARBA00022989"/>
    </source>
</evidence>
<keyword evidence="6 7" id="KW-0472">Membrane</keyword>
<comment type="subcellular location">
    <subcellularLocation>
        <location evidence="1">Cell membrane</location>
        <topology evidence="1">Multi-pass membrane protein</topology>
    </subcellularLocation>
</comment>
<organism evidence="10 12">
    <name type="scientific">Methanococcus maripaludis</name>
    <name type="common">Methanococcus deltae</name>
    <dbReference type="NCBI Taxonomy" id="39152"/>
    <lineage>
        <taxon>Archaea</taxon>
        <taxon>Methanobacteriati</taxon>
        <taxon>Methanobacteriota</taxon>
        <taxon>Methanomada group</taxon>
        <taxon>Methanococci</taxon>
        <taxon>Methanococcales</taxon>
        <taxon>Methanococcaceae</taxon>
        <taxon>Methanococcus</taxon>
    </lineage>
</organism>
<keyword evidence="4 7" id="KW-0812">Transmembrane</keyword>
<dbReference type="SUPFAM" id="SSF82689">
    <property type="entry name" value="Mechanosensitive channel protein MscS (YggB), C-terminal domain"/>
    <property type="match status" value="1"/>
</dbReference>
<reference evidence="11 13" key="3">
    <citation type="submission" date="2020-07" db="EMBL/GenBank/DDBJ databases">
        <title>Genomic Encyclopedia of Type Strains, Phase IV (KMG-V): Genome sequencing to study the core and pangenomes of soil and plant-associated prokaryotes.</title>
        <authorList>
            <person name="Whitman W."/>
        </authorList>
    </citation>
    <scope>NUCLEOTIDE SEQUENCE [LARGE SCALE GENOMIC DNA]</scope>
    <source>
        <strain evidence="11 13">C13</strain>
    </source>
</reference>
<evidence type="ECO:0000313" key="12">
    <source>
        <dbReference type="Proteomes" id="UP000239462"/>
    </source>
</evidence>
<gene>
    <name evidence="10" type="primary">mscS_1</name>
    <name evidence="11" type="ORF">HNP94_001286</name>
    <name evidence="10" type="ORF">MMJJ_04520</name>
</gene>
<comment type="similarity">
    <text evidence="2">Belongs to the MscS (TC 1.A.23) family.</text>
</comment>
<feature type="domain" description="Mechanosensitive ion channel MscS" evidence="8">
    <location>
        <begin position="179"/>
        <end position="244"/>
    </location>
</feature>
<evidence type="ECO:0000256" key="6">
    <source>
        <dbReference type="ARBA" id="ARBA00023136"/>
    </source>
</evidence>
<dbReference type="InterPro" id="IPR006685">
    <property type="entry name" value="MscS_channel_2nd"/>
</dbReference>
<evidence type="ECO:0000259" key="9">
    <source>
        <dbReference type="Pfam" id="PF21082"/>
    </source>
</evidence>
<feature type="transmembrane region" description="Helical" evidence="7">
    <location>
        <begin position="60"/>
        <end position="80"/>
    </location>
</feature>
<dbReference type="AlphaFoldDB" id="A0A2L1C971"/>
<evidence type="ECO:0000256" key="3">
    <source>
        <dbReference type="ARBA" id="ARBA00022475"/>
    </source>
</evidence>
<dbReference type="GO" id="GO:0005886">
    <property type="term" value="C:plasma membrane"/>
    <property type="evidence" value="ECO:0007669"/>
    <property type="project" value="UniProtKB-SubCell"/>
</dbReference>
<dbReference type="RefSeq" id="WP_104837492.1">
    <property type="nucleotide sequence ID" value="NZ_CP026606.1"/>
</dbReference>
<evidence type="ECO:0000256" key="2">
    <source>
        <dbReference type="ARBA" id="ARBA00008017"/>
    </source>
</evidence>
<proteinExistence type="inferred from homology"/>
<reference evidence="10" key="2">
    <citation type="submission" date="2018-02" db="EMBL/GenBank/DDBJ databases">
        <title>Complete genome sequence of the Methanococcus maripaludis type strain JJ (DSM 2067), a model for selenoprotein synthesis in Archaea.</title>
        <authorList>
            <person name="Poehlein A."/>
            <person name="Heym D."/>
            <person name="Quitzke V."/>
            <person name="Fersch J."/>
            <person name="Daniel R."/>
            <person name="Rother M."/>
        </authorList>
    </citation>
    <scope>NUCLEOTIDE SEQUENCE [LARGE SCALE GENOMIC DNA]</scope>
    <source>
        <strain evidence="10">DSM 2067</strain>
    </source>
</reference>
<protein>
    <submittedName>
        <fullName evidence="10">Small-conductance mechanosensitive channel</fullName>
    </submittedName>
</protein>
<dbReference type="KEGG" id="mmad:MMJJ_04520"/>
<evidence type="ECO:0000313" key="13">
    <source>
        <dbReference type="Proteomes" id="UP000567099"/>
    </source>
</evidence>
<reference evidence="12" key="1">
    <citation type="journal article" date="2018" name="Genome Announc.">
        <title>Complete Genome Sequence of the Methanococcus maripaludis Type Strain JJ (DSM 2067), a Model for Selenoprotein Synthesis in Archaea.</title>
        <authorList>
            <person name="Poehlein A."/>
            <person name="Heym D."/>
            <person name="Quitzke V."/>
            <person name="Fersch J."/>
            <person name="Daniel R."/>
            <person name="Rother M."/>
        </authorList>
    </citation>
    <scope>NUCLEOTIDE SEQUENCE [LARGE SCALE GENOMIC DNA]</scope>
    <source>
        <strain evidence="12">DSM 2067</strain>
    </source>
</reference>
<dbReference type="InterPro" id="IPR023408">
    <property type="entry name" value="MscS_beta-dom_sf"/>
</dbReference>
<dbReference type="Gene3D" id="3.30.70.100">
    <property type="match status" value="1"/>
</dbReference>
<keyword evidence="3" id="KW-1003">Cell membrane</keyword>
<dbReference type="PANTHER" id="PTHR30221">
    <property type="entry name" value="SMALL-CONDUCTANCE MECHANOSENSITIVE CHANNEL"/>
    <property type="match status" value="1"/>
</dbReference>
<dbReference type="PANTHER" id="PTHR30221:SF20">
    <property type="entry name" value="SMALL-CONDUCTANCE MECHANOSENSITIVE CHANNEL"/>
    <property type="match status" value="1"/>
</dbReference>
<feature type="transmembrane region" description="Helical" evidence="7">
    <location>
        <begin position="86"/>
        <end position="107"/>
    </location>
</feature>
<evidence type="ECO:0000256" key="7">
    <source>
        <dbReference type="SAM" id="Phobius"/>
    </source>
</evidence>
<feature type="transmembrane region" description="Helical" evidence="7">
    <location>
        <begin position="20"/>
        <end position="39"/>
    </location>
</feature>
<keyword evidence="5 7" id="KW-1133">Transmembrane helix</keyword>
<accession>A0A2L1C971</accession>
<dbReference type="InterPro" id="IPR010920">
    <property type="entry name" value="LSM_dom_sf"/>
</dbReference>